<name>A0A165PPH6_EXIGL</name>
<accession>A0A165PPH6</accession>
<feature type="domain" description="Putative 5'-nucleotidase C-terminal" evidence="3">
    <location>
        <begin position="383"/>
        <end position="589"/>
    </location>
</feature>
<dbReference type="AlphaFoldDB" id="A0A165PPH6"/>
<dbReference type="PANTHER" id="PTHR11575">
    <property type="entry name" value="5'-NUCLEOTIDASE-RELATED"/>
    <property type="match status" value="1"/>
</dbReference>
<dbReference type="Gene3D" id="3.90.780.10">
    <property type="entry name" value="5'-Nucleotidase, C-terminal domain"/>
    <property type="match status" value="1"/>
</dbReference>
<dbReference type="InterPro" id="IPR053828">
    <property type="entry name" value="Nucleosidase_C"/>
</dbReference>
<keyword evidence="1" id="KW-0732">Signal</keyword>
<feature type="signal peptide" evidence="1">
    <location>
        <begin position="1"/>
        <end position="19"/>
    </location>
</feature>
<proteinExistence type="predicted"/>
<dbReference type="GO" id="GO:0005829">
    <property type="term" value="C:cytosol"/>
    <property type="evidence" value="ECO:0007669"/>
    <property type="project" value="TreeGrafter"/>
</dbReference>
<dbReference type="EMBL" id="KV425888">
    <property type="protein sequence ID" value="KZW02477.1"/>
    <property type="molecule type" value="Genomic_DNA"/>
</dbReference>
<evidence type="ECO:0000259" key="3">
    <source>
        <dbReference type="Pfam" id="PF21953"/>
    </source>
</evidence>
<dbReference type="STRING" id="1314781.A0A165PPH6"/>
<dbReference type="GO" id="GO:0005576">
    <property type="term" value="C:extracellular region"/>
    <property type="evidence" value="ECO:0007669"/>
    <property type="project" value="UniProtKB-ARBA"/>
</dbReference>
<feature type="chain" id="PRO_5007864158" evidence="1">
    <location>
        <begin position="20"/>
        <end position="632"/>
    </location>
</feature>
<dbReference type="FunCoup" id="A0A165PPH6">
    <property type="interactions" value="257"/>
</dbReference>
<dbReference type="Pfam" id="PF00149">
    <property type="entry name" value="Metallophos"/>
    <property type="match status" value="1"/>
</dbReference>
<dbReference type="InterPro" id="IPR029052">
    <property type="entry name" value="Metallo-depent_PP-like"/>
</dbReference>
<dbReference type="SUPFAM" id="SSF56300">
    <property type="entry name" value="Metallo-dependent phosphatases"/>
    <property type="match status" value="1"/>
</dbReference>
<dbReference type="PANTHER" id="PTHR11575:SF22">
    <property type="entry name" value="ADL392WP"/>
    <property type="match status" value="1"/>
</dbReference>
<dbReference type="FunFam" id="3.60.21.10:FF:000043">
    <property type="entry name" value="Ser/Thr protein phosphatase family"/>
    <property type="match status" value="1"/>
</dbReference>
<evidence type="ECO:0000313" key="4">
    <source>
        <dbReference type="EMBL" id="KZW02477.1"/>
    </source>
</evidence>
<evidence type="ECO:0000313" key="5">
    <source>
        <dbReference type="Proteomes" id="UP000077266"/>
    </source>
</evidence>
<protein>
    <submittedName>
        <fullName evidence="4">Uncharacterized protein</fullName>
    </submittedName>
</protein>
<evidence type="ECO:0000259" key="2">
    <source>
        <dbReference type="Pfam" id="PF00149"/>
    </source>
</evidence>
<dbReference type="Proteomes" id="UP000077266">
    <property type="component" value="Unassembled WGS sequence"/>
</dbReference>
<dbReference type="InterPro" id="IPR006179">
    <property type="entry name" value="5_nucleotidase/apyrase"/>
</dbReference>
<dbReference type="Pfam" id="PF21953">
    <property type="entry name" value="NadN_nucleosid_C"/>
    <property type="match status" value="1"/>
</dbReference>
<dbReference type="InterPro" id="IPR036907">
    <property type="entry name" value="5'-Nucleotdase_C_sf"/>
</dbReference>
<dbReference type="InterPro" id="IPR004843">
    <property type="entry name" value="Calcineurin-like_PHP"/>
</dbReference>
<sequence length="632" mass="70870">MFSSLSAAALAALLLSARACPDAHDHDHAHAKRIQPDSTNANAWPTRPLEWGDLNFLHTTDTHGWLLGHTKSSDPEPNASGDFGDFASFVIHLKAEALRRGADFLLLDSGDLHDGNGLSDVVLPGGVDGHESNKFFAQLPYDVLTPGNHELYIYENARDMWDNFLPQFHGRYLSSNVNLTVNGISKPFGSRFAKFRTLLGRKVTAFGVLYDFTESDAGIDIQPVAQMVQEQWFKDAIKEEPEFFLLVGHMPLQKNNWPLVIDAIRAVHPSTPIFVFGGHSHIRDCAIFDSRTIGIQSGRYMETVGWMSVKLPKKHDTTSALQFSRRYLDPNRNTYAFHTSAHGTQTQNLRAFDTPKGLKITKGLTALAEKLNMTYNYGTVPQDYYMTRVQYPDPSSVVTLFINEVVPTVLRAANPDRASIPNVIVVNAGTQRFDVFKGPFTLNDAFIVSPFYNTFVYIPDVPFSIAKQVGPLLNSSGLPSKRDLFFERTSSPIPLHELDTRSLERADVDEYFEEWTRDMWERFTADQRRDELTLGYVTTDTCPGEGDDTPHAAIPVFKRPPFVWSPFPSGVADEDTVDLVFTDFIQNQTLTILDQIAPGQWSAANIAPYTDASLTVHEVFLRYAELAWKQDP</sequence>
<dbReference type="GO" id="GO:0009166">
    <property type="term" value="P:nucleotide catabolic process"/>
    <property type="evidence" value="ECO:0007669"/>
    <property type="project" value="InterPro"/>
</dbReference>
<dbReference type="InterPro" id="IPR014485">
    <property type="entry name" value="Pesterase_C1039"/>
</dbReference>
<reference evidence="4 5" key="1">
    <citation type="journal article" date="2016" name="Mol. Biol. Evol.">
        <title>Comparative Genomics of Early-Diverging Mushroom-Forming Fungi Provides Insights into the Origins of Lignocellulose Decay Capabilities.</title>
        <authorList>
            <person name="Nagy L.G."/>
            <person name="Riley R."/>
            <person name="Tritt A."/>
            <person name="Adam C."/>
            <person name="Daum C."/>
            <person name="Floudas D."/>
            <person name="Sun H."/>
            <person name="Yadav J.S."/>
            <person name="Pangilinan J."/>
            <person name="Larsson K.H."/>
            <person name="Matsuura K."/>
            <person name="Barry K."/>
            <person name="Labutti K."/>
            <person name="Kuo R."/>
            <person name="Ohm R.A."/>
            <person name="Bhattacharya S.S."/>
            <person name="Shirouzu T."/>
            <person name="Yoshinaga Y."/>
            <person name="Martin F.M."/>
            <person name="Grigoriev I.V."/>
            <person name="Hibbett D.S."/>
        </authorList>
    </citation>
    <scope>NUCLEOTIDE SEQUENCE [LARGE SCALE GENOMIC DNA]</scope>
    <source>
        <strain evidence="4 5">HHB12029</strain>
    </source>
</reference>
<dbReference type="InParanoid" id="A0A165PPH6"/>
<dbReference type="PIRSF" id="PIRSF017316">
    <property type="entry name" value="Pesterase_C1039"/>
    <property type="match status" value="1"/>
</dbReference>
<dbReference type="GO" id="GO:0016787">
    <property type="term" value="F:hydrolase activity"/>
    <property type="evidence" value="ECO:0007669"/>
    <property type="project" value="InterPro"/>
</dbReference>
<dbReference type="Gene3D" id="3.60.21.10">
    <property type="match status" value="1"/>
</dbReference>
<feature type="domain" description="Calcineurin-like phosphoesterase" evidence="2">
    <location>
        <begin position="55"/>
        <end position="282"/>
    </location>
</feature>
<keyword evidence="5" id="KW-1185">Reference proteome</keyword>
<dbReference type="SUPFAM" id="SSF55816">
    <property type="entry name" value="5'-nucleotidase (syn. UDP-sugar hydrolase), C-terminal domain"/>
    <property type="match status" value="1"/>
</dbReference>
<gene>
    <name evidence="4" type="ORF">EXIGLDRAFT_829355</name>
</gene>
<evidence type="ECO:0000256" key="1">
    <source>
        <dbReference type="SAM" id="SignalP"/>
    </source>
</evidence>
<dbReference type="OrthoDB" id="7722975at2759"/>
<organism evidence="4 5">
    <name type="scientific">Exidia glandulosa HHB12029</name>
    <dbReference type="NCBI Taxonomy" id="1314781"/>
    <lineage>
        <taxon>Eukaryota</taxon>
        <taxon>Fungi</taxon>
        <taxon>Dikarya</taxon>
        <taxon>Basidiomycota</taxon>
        <taxon>Agaricomycotina</taxon>
        <taxon>Agaricomycetes</taxon>
        <taxon>Auriculariales</taxon>
        <taxon>Exidiaceae</taxon>
        <taxon>Exidia</taxon>
    </lineage>
</organism>